<feature type="transmembrane region" description="Helical" evidence="7">
    <location>
        <begin position="60"/>
        <end position="79"/>
    </location>
</feature>
<evidence type="ECO:0000256" key="1">
    <source>
        <dbReference type="ARBA" id="ARBA00004429"/>
    </source>
</evidence>
<sequence>MSLAVLALILFVSIFLLVLYGYPVAFTLGGLSLIYAFCFLDAAVLTLLPNRVMGVMENSVLLAVPLFVFMGIMLEKSGLAERMLKSMASLFGGVRGGMAVSVIIVGALLAASTGIVGATVITMGLISLPPMLRQGYPPTVSTGVIAASGTLGQIIPPSVVLVLLGSVLQVSVGSLFRAALYPSMLLVGAYIVYILVLGWMKPRTFPLPENAAVKWGRELWISALQSLFLPLLLIVAVLGSILAGIASPTEAAGVGAAGAVLLTATQGRLTWQVTKLVCRDTTHLTSMVFMILLGATTFSLVFRELGGDRFLVSLIERSDLPEYQFLALVMLVVFVAGFFIDFIEIVFIIVPVVTPVFIAYGTDLIWLGILLGINLQTSFLSPPFGFALFYLKGVAPPEVTTAHLYRGIVPFLIIQVILLAVVVFFPEWLGVRG</sequence>
<feature type="transmembrane region" description="Helical" evidence="7">
    <location>
        <begin position="99"/>
        <end position="128"/>
    </location>
</feature>
<feature type="transmembrane region" description="Helical" evidence="7">
    <location>
        <begin position="219"/>
        <end position="245"/>
    </location>
</feature>
<feature type="transmembrane region" description="Helical" evidence="7">
    <location>
        <begin position="179"/>
        <end position="199"/>
    </location>
</feature>
<keyword evidence="4 7" id="KW-0812">Transmembrane</keyword>
<dbReference type="PANTHER" id="PTHR33362:SF7">
    <property type="entry name" value="SLL1103 PROTEIN"/>
    <property type="match status" value="1"/>
</dbReference>
<feature type="transmembrane region" description="Helical" evidence="7">
    <location>
        <begin position="364"/>
        <end position="391"/>
    </location>
</feature>
<dbReference type="InterPro" id="IPR010656">
    <property type="entry name" value="DctM"/>
</dbReference>
<comment type="caution">
    <text evidence="9">The sequence shown here is derived from an EMBL/GenBank/DDBJ whole genome shotgun (WGS) entry which is preliminary data.</text>
</comment>
<feature type="transmembrane region" description="Helical" evidence="7">
    <location>
        <begin position="323"/>
        <end position="352"/>
    </location>
</feature>
<evidence type="ECO:0000256" key="2">
    <source>
        <dbReference type="ARBA" id="ARBA00022475"/>
    </source>
</evidence>
<organism evidence="9 10">
    <name type="scientific">Neolewinella aquimaris</name>
    <dbReference type="NCBI Taxonomy" id="1835722"/>
    <lineage>
        <taxon>Bacteria</taxon>
        <taxon>Pseudomonadati</taxon>
        <taxon>Bacteroidota</taxon>
        <taxon>Saprospiria</taxon>
        <taxon>Saprospirales</taxon>
        <taxon>Lewinellaceae</taxon>
        <taxon>Neolewinella</taxon>
    </lineage>
</organism>
<name>A0A840DYQ1_9BACT</name>
<reference evidence="9 10" key="1">
    <citation type="submission" date="2020-08" db="EMBL/GenBank/DDBJ databases">
        <title>Genomic Encyclopedia of Type Strains, Phase IV (KMG-IV): sequencing the most valuable type-strain genomes for metagenomic binning, comparative biology and taxonomic classification.</title>
        <authorList>
            <person name="Goeker M."/>
        </authorList>
    </citation>
    <scope>NUCLEOTIDE SEQUENCE [LARGE SCALE GENOMIC DNA]</scope>
    <source>
        <strain evidence="9 10">DSM 105137</strain>
    </source>
</reference>
<dbReference type="Pfam" id="PF06808">
    <property type="entry name" value="DctM"/>
    <property type="match status" value="1"/>
</dbReference>
<comment type="subcellular location">
    <subcellularLocation>
        <location evidence="1">Cell inner membrane</location>
        <topology evidence="1">Multi-pass membrane protein</topology>
    </subcellularLocation>
</comment>
<evidence type="ECO:0000256" key="4">
    <source>
        <dbReference type="ARBA" id="ARBA00022692"/>
    </source>
</evidence>
<dbReference type="PANTHER" id="PTHR33362">
    <property type="entry name" value="SIALIC ACID TRAP TRANSPORTER PERMEASE PROTEIN SIAT-RELATED"/>
    <property type="match status" value="1"/>
</dbReference>
<keyword evidence="5 7" id="KW-1133">Transmembrane helix</keyword>
<keyword evidence="3" id="KW-0997">Cell inner membrane</keyword>
<feature type="transmembrane region" description="Helical" evidence="7">
    <location>
        <begin position="140"/>
        <end position="167"/>
    </location>
</feature>
<gene>
    <name evidence="9" type="ORF">GGR28_000712</name>
</gene>
<feature type="domain" description="TRAP C4-dicarboxylate transport system permease DctM subunit" evidence="8">
    <location>
        <begin position="11"/>
        <end position="428"/>
    </location>
</feature>
<evidence type="ECO:0000313" key="10">
    <source>
        <dbReference type="Proteomes" id="UP000576209"/>
    </source>
</evidence>
<dbReference type="GO" id="GO:0005886">
    <property type="term" value="C:plasma membrane"/>
    <property type="evidence" value="ECO:0007669"/>
    <property type="project" value="UniProtKB-SubCell"/>
</dbReference>
<dbReference type="EMBL" id="JACIFF010000001">
    <property type="protein sequence ID" value="MBB4078111.1"/>
    <property type="molecule type" value="Genomic_DNA"/>
</dbReference>
<keyword evidence="10" id="KW-1185">Reference proteome</keyword>
<evidence type="ECO:0000256" key="6">
    <source>
        <dbReference type="ARBA" id="ARBA00023136"/>
    </source>
</evidence>
<protein>
    <submittedName>
        <fullName evidence="9">Tripartite ATP-independent transporter DctM subunit</fullName>
    </submittedName>
</protein>
<evidence type="ECO:0000256" key="7">
    <source>
        <dbReference type="SAM" id="Phobius"/>
    </source>
</evidence>
<dbReference type="InterPro" id="IPR004681">
    <property type="entry name" value="TRAP_DctM"/>
</dbReference>
<evidence type="ECO:0000256" key="5">
    <source>
        <dbReference type="ARBA" id="ARBA00022989"/>
    </source>
</evidence>
<evidence type="ECO:0000256" key="3">
    <source>
        <dbReference type="ARBA" id="ARBA00022519"/>
    </source>
</evidence>
<dbReference type="PIRSF" id="PIRSF006066">
    <property type="entry name" value="HI0050"/>
    <property type="match status" value="1"/>
</dbReference>
<feature type="transmembrane region" description="Helical" evidence="7">
    <location>
        <begin position="283"/>
        <end position="303"/>
    </location>
</feature>
<dbReference type="GO" id="GO:0022857">
    <property type="term" value="F:transmembrane transporter activity"/>
    <property type="evidence" value="ECO:0007669"/>
    <property type="project" value="TreeGrafter"/>
</dbReference>
<feature type="transmembrane region" description="Helical" evidence="7">
    <location>
        <begin position="403"/>
        <end position="425"/>
    </location>
</feature>
<dbReference type="RefSeq" id="WP_183494339.1">
    <property type="nucleotide sequence ID" value="NZ_JACIFF010000001.1"/>
</dbReference>
<accession>A0A840DYQ1</accession>
<dbReference type="AlphaFoldDB" id="A0A840DYQ1"/>
<keyword evidence="6 7" id="KW-0472">Membrane</keyword>
<dbReference type="NCBIfam" id="TIGR00786">
    <property type="entry name" value="dctM"/>
    <property type="match status" value="1"/>
</dbReference>
<evidence type="ECO:0000259" key="8">
    <source>
        <dbReference type="Pfam" id="PF06808"/>
    </source>
</evidence>
<keyword evidence="2" id="KW-1003">Cell membrane</keyword>
<dbReference type="Proteomes" id="UP000576209">
    <property type="component" value="Unassembled WGS sequence"/>
</dbReference>
<evidence type="ECO:0000313" key="9">
    <source>
        <dbReference type="EMBL" id="MBB4078111.1"/>
    </source>
</evidence>
<feature type="transmembrane region" description="Helical" evidence="7">
    <location>
        <begin position="31"/>
        <end position="48"/>
    </location>
</feature>
<proteinExistence type="predicted"/>